<name>A0A9J6PU08_9GAMM</name>
<accession>A0A9J6PU08</accession>
<gene>
    <name evidence="2" type="ORF">N5923_12115</name>
</gene>
<protein>
    <submittedName>
        <fullName evidence="2">Uncharacterized protein</fullName>
    </submittedName>
</protein>
<feature type="region of interest" description="Disordered" evidence="1">
    <location>
        <begin position="1151"/>
        <end position="1184"/>
    </location>
</feature>
<reference evidence="2" key="1">
    <citation type="submission" date="2022-09" db="EMBL/GenBank/DDBJ databases">
        <title>Winslowiella arboricola sp. nov., isolated from bleeding cankers on broadleaf hosts.</title>
        <authorList>
            <person name="Brady C."/>
            <person name="Kaur S."/>
            <person name="Crampton B."/>
            <person name="Maddock D."/>
            <person name="Arnold D."/>
            <person name="Denman S."/>
        </authorList>
    </citation>
    <scope>NUCLEOTIDE SEQUENCE</scope>
    <source>
        <strain evidence="2">BAC 15a-03b</strain>
    </source>
</reference>
<keyword evidence="3" id="KW-1185">Reference proteome</keyword>
<comment type="caution">
    <text evidence="2">The sequence shown here is derived from an EMBL/GenBank/DDBJ whole genome shotgun (WGS) entry which is preliminary data.</text>
</comment>
<proteinExistence type="predicted"/>
<evidence type="ECO:0000313" key="3">
    <source>
        <dbReference type="Proteomes" id="UP001064262"/>
    </source>
</evidence>
<dbReference type="RefSeq" id="WP_267142070.1">
    <property type="nucleotide sequence ID" value="NZ_JAODIL010000066.1"/>
</dbReference>
<dbReference type="EMBL" id="JAODIM010000041">
    <property type="protein sequence ID" value="MCU5778236.1"/>
    <property type="molecule type" value="Genomic_DNA"/>
</dbReference>
<evidence type="ECO:0000313" key="2">
    <source>
        <dbReference type="EMBL" id="MCU5778236.1"/>
    </source>
</evidence>
<organism evidence="2 3">
    <name type="scientific">Winslowiella arboricola</name>
    <dbReference type="NCBI Taxonomy" id="2978220"/>
    <lineage>
        <taxon>Bacteria</taxon>
        <taxon>Pseudomonadati</taxon>
        <taxon>Pseudomonadota</taxon>
        <taxon>Gammaproteobacteria</taxon>
        <taxon>Enterobacterales</taxon>
        <taxon>Erwiniaceae</taxon>
        <taxon>Winslowiella</taxon>
    </lineage>
</organism>
<feature type="compositionally biased region" description="Polar residues" evidence="1">
    <location>
        <begin position="1171"/>
        <end position="1183"/>
    </location>
</feature>
<sequence>MLHSNPVSAATSAVYNNPPPPAAPLASDYWDSLTAQQLQLIITELSQPGCWNLDAMELAPFIYVYENRLGNYALRIEDSDGHEVLFLTAPSGHAKNVITICQSVNEDGLLSYTPAIQGLFIPVSADCANNSLFIALEAARYGIAPDQISCSEIAEMRRILAAELNNGDDCLGYIRQHFRHWITRSGIEVFPYRGTGDHLEYHQLPRVGFTITARGREVHHQLPQLRECLKLIDKMLSNVLADKHVNPSALQPIIAQYLGIDIAEVTAAMTEQTHSVFLEYQQVIKSYLTTNANQFLLGENADPGSLAQAFTEDEHRRIIFNSSLKTAPFLQKLIAVAHEKSHMMETYGTSDIFYVLQHGLVDDISRSSEMFAAMQEENRQAFDQAGFEAIILARFNPIHISSIKRMLKIPLSGDDISLWESAIASVLDNEKWAAFCALAIKQHNITAQDLSVFRRIIDKAPTWRLISQLSGVEYTTPRQLLHNIYADRTAMWKLLLQNADSFILFLFVCGQDVIRDHFDSHHYEHICTRSNSTFSLLSDVSSTPELDYLALKDAESLTVFQFHLCLQDLADFAVSTDTREIIDISVPPAMPGDTSILKQFLKENAAKMAQTLFHFATTTPGIMSDNNTLLFLLILDQALRDKELSAKEILKIILAQDSTLDTPLCNAVAEPFWRSHKIIVWQQLIRRCFDQIDKTEQKIYLKNFLRSAQGITFLQQLDAQLGVVEREPQHFTPIIRTLDNMLKQGIIPANYEVGLRSRKLTSQLKAGSVDAITLKSTLAAIAHPIFSSPPDALTIKELLSGLARLRGWYIAHENADGDTINYFDPQGNDISQQHQILVNNELVLVVTADQLTLNQQTAEGFYIIHSTERPDTNSRLFDAVLALQGPSQKSSAKRNTTEKPGIFNHLNHTDKVNKHADKIINKLDKLLHHLNEGKKSHILHIKQESPITRITTAGYNIKTAAADTLHEAIIIAILANIDTINEIIAIIKENQGVDKKLKNLTSLSRYLQSLYSDTEYILNRLRNRVLQDKTLITHASQIKESARKSIKYTNQTHAAIYDLTGGGNYTDFQLHIQRRQNRSAVSSSAITDGLLLAIAEIMVATPTFSQEHQQRDRERDFVWQVDRAERDEYNQQLKDQLESLTEQLEELQAAQLQRKQQPMPPLYDSNDYSDEGNNSSAQSDSKITTVAAAEDEVEAATSVHPQVSVAESQPAASHLAAGIMINRSGSSSVTLLQSPARTIQPQASGNSRIPHLPRASGGRGNFMSFLEIAARQNVFPSEGSQRQPTLRIRSVTANQSPAKADERQPFPTLRIRSLTRRQQEAANALKSHHEMVVNSVWSDERAGRRSNTVFARVKLAEQAQLAKQANQRLQQADWLGNIAESRIPKAQRK</sequence>
<evidence type="ECO:0000256" key="1">
    <source>
        <dbReference type="SAM" id="MobiDB-lite"/>
    </source>
</evidence>
<dbReference type="Proteomes" id="UP001064262">
    <property type="component" value="Unassembled WGS sequence"/>
</dbReference>